<keyword evidence="3 6" id="KW-0812">Transmembrane</keyword>
<dbReference type="PANTHER" id="PTHR31627">
    <property type="entry name" value="SERPENTINE RECEPTOR CLASS GAMMA-RELATED"/>
    <property type="match status" value="1"/>
</dbReference>
<dbReference type="GO" id="GO:0004888">
    <property type="term" value="F:transmembrane signaling receptor activity"/>
    <property type="evidence" value="ECO:0007669"/>
    <property type="project" value="InterPro"/>
</dbReference>
<dbReference type="InterPro" id="IPR051119">
    <property type="entry name" value="Nematode_SR-like"/>
</dbReference>
<keyword evidence="8" id="KW-1185">Reference proteome</keyword>
<comment type="similarity">
    <text evidence="2 6">Belongs to the nematode receptor-like protein srg family.</text>
</comment>
<organism evidence="7 8">
    <name type="scientific">Steinernema hermaphroditum</name>
    <dbReference type="NCBI Taxonomy" id="289476"/>
    <lineage>
        <taxon>Eukaryota</taxon>
        <taxon>Metazoa</taxon>
        <taxon>Ecdysozoa</taxon>
        <taxon>Nematoda</taxon>
        <taxon>Chromadorea</taxon>
        <taxon>Rhabditida</taxon>
        <taxon>Tylenchina</taxon>
        <taxon>Panagrolaimomorpha</taxon>
        <taxon>Strongyloidoidea</taxon>
        <taxon>Steinernematidae</taxon>
        <taxon>Steinernema</taxon>
    </lineage>
</organism>
<dbReference type="GO" id="GO:0016020">
    <property type="term" value="C:membrane"/>
    <property type="evidence" value="ECO:0007669"/>
    <property type="project" value="UniProtKB-SubCell"/>
</dbReference>
<evidence type="ECO:0000256" key="4">
    <source>
        <dbReference type="ARBA" id="ARBA00022989"/>
    </source>
</evidence>
<comment type="caution">
    <text evidence="6">Lacks conserved residue(s) required for the propagation of feature annotation.</text>
</comment>
<accession>A0AA39IJB1</accession>
<feature type="transmembrane region" description="Helical" evidence="6">
    <location>
        <begin position="42"/>
        <end position="64"/>
    </location>
</feature>
<dbReference type="Proteomes" id="UP001175271">
    <property type="component" value="Unassembled WGS sequence"/>
</dbReference>
<sequence length="440" mass="51556">MNTEIIMLVLSLLYGIPSFVLYVVILIQLIRPKHHKRFSNPFFRLCFLIGIVDCIGYLNFYFFVRLPTYAFLSFVYTSPLFNSSPLTTAMYFLIYFCSNLQLFGNCFLTFNRFTSILVRPKHKKRFDNPFYRLCFLIGVVDCLGYIHYFVFFVLPMYSFISPLYASSLFASSPFTTAIYFSNYVFGYLQLFGNCFLTFNRFTSIVFPLTHAKIWIRSHQEHRNDALDTQSPLRNPSFLLYIVILFQLIRPKCQNRFGNPFYRLCFLIGIVDCVGYLDFYIFITLPTYSLFVSFYRSSLFSPSAFTTAVYFSNYVFGYLQLFGNCFLTFNRFTCVVFPTNHAKIWRYCFPFSIERLLQVLIYIALETNNDMMITMLFTLLPWLSDFKYLSPPWVLIFISTSIRQTVVQLLPKRLVHYAKHSLLATSTATITTVNVKPLNGG</sequence>
<dbReference type="AlphaFoldDB" id="A0AA39IJB1"/>
<proteinExistence type="inferred from homology"/>
<evidence type="ECO:0000256" key="2">
    <source>
        <dbReference type="ARBA" id="ARBA00005692"/>
    </source>
</evidence>
<gene>
    <name evidence="7" type="ORF">QR680_008507</name>
</gene>
<protein>
    <recommendedName>
        <fullName evidence="6">Serpentine receptor class gamma</fullName>
    </recommendedName>
</protein>
<evidence type="ECO:0000256" key="1">
    <source>
        <dbReference type="ARBA" id="ARBA00004141"/>
    </source>
</evidence>
<feature type="transmembrane region" description="Helical" evidence="6">
    <location>
        <begin position="6"/>
        <end position="30"/>
    </location>
</feature>
<dbReference type="Pfam" id="PF02118">
    <property type="entry name" value="Srg"/>
    <property type="match status" value="2"/>
</dbReference>
<dbReference type="InterPro" id="IPR000609">
    <property type="entry name" value="7TM_GPCR_serpentine_rcpt_Srg"/>
</dbReference>
<dbReference type="GO" id="GO:0007606">
    <property type="term" value="P:sensory perception of chemical stimulus"/>
    <property type="evidence" value="ECO:0007669"/>
    <property type="project" value="UniProtKB-UniRule"/>
</dbReference>
<reference evidence="7" key="1">
    <citation type="submission" date="2023-06" db="EMBL/GenBank/DDBJ databases">
        <title>Genomic analysis of the entomopathogenic nematode Steinernema hermaphroditum.</title>
        <authorList>
            <person name="Schwarz E.M."/>
            <person name="Heppert J.K."/>
            <person name="Baniya A."/>
            <person name="Schwartz H.T."/>
            <person name="Tan C.-H."/>
            <person name="Antoshechkin I."/>
            <person name="Sternberg P.W."/>
            <person name="Goodrich-Blair H."/>
            <person name="Dillman A.R."/>
        </authorList>
    </citation>
    <scope>NUCLEOTIDE SEQUENCE</scope>
    <source>
        <strain evidence="7">PS9179</strain>
        <tissue evidence="7">Whole animal</tissue>
    </source>
</reference>
<dbReference type="EMBL" id="JAUCMV010000001">
    <property type="protein sequence ID" value="KAK0424134.1"/>
    <property type="molecule type" value="Genomic_DNA"/>
</dbReference>
<evidence type="ECO:0000256" key="5">
    <source>
        <dbReference type="ARBA" id="ARBA00023136"/>
    </source>
</evidence>
<feature type="transmembrane region" description="Helical" evidence="6">
    <location>
        <begin position="89"/>
        <end position="110"/>
    </location>
</feature>
<name>A0AA39IJB1_9BILA</name>
<keyword evidence="4 6" id="KW-1133">Transmembrane helix</keyword>
<evidence type="ECO:0000256" key="6">
    <source>
        <dbReference type="RuleBase" id="RU280813"/>
    </source>
</evidence>
<evidence type="ECO:0000313" key="7">
    <source>
        <dbReference type="EMBL" id="KAK0424134.1"/>
    </source>
</evidence>
<comment type="caution">
    <text evidence="7">The sequence shown here is derived from an EMBL/GenBank/DDBJ whole genome shotgun (WGS) entry which is preliminary data.</text>
</comment>
<feature type="transmembrane region" description="Helical" evidence="6">
    <location>
        <begin position="302"/>
        <end position="321"/>
    </location>
</feature>
<evidence type="ECO:0000313" key="8">
    <source>
        <dbReference type="Proteomes" id="UP001175271"/>
    </source>
</evidence>
<feature type="transmembrane region" description="Helical" evidence="6">
    <location>
        <begin position="260"/>
        <end position="282"/>
    </location>
</feature>
<keyword evidence="5 6" id="KW-0472">Membrane</keyword>
<feature type="transmembrane region" description="Helical" evidence="6">
    <location>
        <begin position="130"/>
        <end position="153"/>
    </location>
</feature>
<comment type="subcellular location">
    <subcellularLocation>
        <location evidence="1">Membrane</location>
        <topology evidence="1">Multi-pass membrane protein</topology>
    </subcellularLocation>
</comment>
<evidence type="ECO:0000256" key="3">
    <source>
        <dbReference type="ARBA" id="ARBA00022692"/>
    </source>
</evidence>